<reference evidence="8 9" key="2">
    <citation type="submission" date="2018-11" db="EMBL/GenBank/DDBJ databases">
        <authorList>
            <consortium name="Pathogen Informatics"/>
        </authorList>
    </citation>
    <scope>NUCLEOTIDE SEQUENCE [LARGE SCALE GENOMIC DNA]</scope>
    <source>
        <strain evidence="8 9">MHpl1</strain>
    </source>
</reference>
<feature type="transmembrane region" description="Helical" evidence="6">
    <location>
        <begin position="104"/>
        <end position="122"/>
    </location>
</feature>
<evidence type="ECO:0000256" key="2">
    <source>
        <dbReference type="ARBA" id="ARBA00022692"/>
    </source>
</evidence>
<dbReference type="STRING" id="6290.A0A0N4X1C3"/>
<dbReference type="PANTHER" id="PTHR10736">
    <property type="entry name" value="BESTROPHIN"/>
    <property type="match status" value="1"/>
</dbReference>
<dbReference type="WBParaSite" id="HPLM_0001811101-mRNA-1">
    <property type="protein sequence ID" value="HPLM_0001811101-mRNA-1"/>
    <property type="gene ID" value="HPLM_0001811101"/>
</dbReference>
<comment type="subcellular location">
    <subcellularLocation>
        <location evidence="6">Cell membrane</location>
        <topology evidence="6">Multi-pass membrane protein</topology>
    </subcellularLocation>
    <subcellularLocation>
        <location evidence="1">Membrane</location>
    </subcellularLocation>
</comment>
<organism evidence="10">
    <name type="scientific">Haemonchus placei</name>
    <name type="common">Barber's pole worm</name>
    <dbReference type="NCBI Taxonomy" id="6290"/>
    <lineage>
        <taxon>Eukaryota</taxon>
        <taxon>Metazoa</taxon>
        <taxon>Ecdysozoa</taxon>
        <taxon>Nematoda</taxon>
        <taxon>Chromadorea</taxon>
        <taxon>Rhabditida</taxon>
        <taxon>Rhabditina</taxon>
        <taxon>Rhabditomorpha</taxon>
        <taxon>Strongyloidea</taxon>
        <taxon>Trichostrongylidae</taxon>
        <taxon>Haemonchus</taxon>
    </lineage>
</organism>
<dbReference type="PANTHER" id="PTHR10736:SF63">
    <property type="entry name" value="BESTROPHIN HOMOLOG-RELATED"/>
    <property type="match status" value="1"/>
</dbReference>
<evidence type="ECO:0000256" key="3">
    <source>
        <dbReference type="ARBA" id="ARBA00022989"/>
    </source>
</evidence>
<comment type="similarity">
    <text evidence="5 6">Belongs to the anion channel-forming bestrophin (TC 1.A.46) family. Calcium-sensitive chloride channel subfamily.</text>
</comment>
<dbReference type="Pfam" id="PF01062">
    <property type="entry name" value="Bestrophin"/>
    <property type="match status" value="2"/>
</dbReference>
<evidence type="ECO:0000256" key="6">
    <source>
        <dbReference type="RuleBase" id="RU363126"/>
    </source>
</evidence>
<dbReference type="Proteomes" id="UP000268014">
    <property type="component" value="Unassembled WGS sequence"/>
</dbReference>
<evidence type="ECO:0000256" key="5">
    <source>
        <dbReference type="ARBA" id="ARBA00034769"/>
    </source>
</evidence>
<dbReference type="OrthoDB" id="201595at2759"/>
<feature type="region of interest" description="Disordered" evidence="7">
    <location>
        <begin position="454"/>
        <end position="483"/>
    </location>
</feature>
<keyword evidence="6" id="KW-0813">Transport</keyword>
<evidence type="ECO:0000313" key="10">
    <source>
        <dbReference type="WBParaSite" id="HPLM_0001811101-mRNA-1"/>
    </source>
</evidence>
<accession>A0A0N4X1C3</accession>
<dbReference type="GO" id="GO:0005254">
    <property type="term" value="F:chloride channel activity"/>
    <property type="evidence" value="ECO:0007669"/>
    <property type="project" value="UniProtKB-KW"/>
</dbReference>
<dbReference type="EMBL" id="UZAF01020337">
    <property type="protein sequence ID" value="VDO68966.1"/>
    <property type="molecule type" value="Genomic_DNA"/>
</dbReference>
<keyword evidence="3 6" id="KW-1133">Transmembrane helix</keyword>
<reference evidence="10" key="1">
    <citation type="submission" date="2017-02" db="UniProtKB">
        <authorList>
            <consortium name="WormBaseParasite"/>
        </authorList>
    </citation>
    <scope>IDENTIFICATION</scope>
</reference>
<feature type="transmembrane region" description="Helical" evidence="6">
    <location>
        <begin position="299"/>
        <end position="319"/>
    </location>
</feature>
<evidence type="ECO:0000313" key="9">
    <source>
        <dbReference type="Proteomes" id="UP000268014"/>
    </source>
</evidence>
<feature type="compositionally biased region" description="Basic and acidic residues" evidence="7">
    <location>
        <begin position="454"/>
        <end position="468"/>
    </location>
</feature>
<name>A0A0N4X1C3_HAEPC</name>
<evidence type="ECO:0000256" key="7">
    <source>
        <dbReference type="SAM" id="MobiDB-lite"/>
    </source>
</evidence>
<keyword evidence="6" id="KW-1003">Cell membrane</keyword>
<proteinExistence type="inferred from homology"/>
<keyword evidence="4 6" id="KW-0472">Membrane</keyword>
<dbReference type="OMA" id="GRWNDIF"/>
<dbReference type="AlphaFoldDB" id="A0A0N4X1C3"/>
<feature type="transmembrane region" description="Helical" evidence="6">
    <location>
        <begin position="9"/>
        <end position="29"/>
    </location>
</feature>
<evidence type="ECO:0000313" key="8">
    <source>
        <dbReference type="EMBL" id="VDO68966.1"/>
    </source>
</evidence>
<protein>
    <recommendedName>
        <fullName evidence="6">Bestrophin homolog</fullName>
    </recommendedName>
</protein>
<dbReference type="GO" id="GO:0005886">
    <property type="term" value="C:plasma membrane"/>
    <property type="evidence" value="ECO:0007669"/>
    <property type="project" value="UniProtKB-SubCell"/>
</dbReference>
<keyword evidence="6" id="KW-0869">Chloride channel</keyword>
<keyword evidence="6" id="KW-0868">Chloride</keyword>
<evidence type="ECO:0000256" key="1">
    <source>
        <dbReference type="ARBA" id="ARBA00004370"/>
    </source>
</evidence>
<feature type="compositionally biased region" description="Basic and acidic residues" evidence="7">
    <location>
        <begin position="556"/>
        <end position="569"/>
    </location>
</feature>
<keyword evidence="9" id="KW-1185">Reference proteome</keyword>
<keyword evidence="6" id="KW-0407">Ion channel</keyword>
<keyword evidence="2 6" id="KW-0812">Transmembrane</keyword>
<evidence type="ECO:0000256" key="4">
    <source>
        <dbReference type="ARBA" id="ARBA00023136"/>
    </source>
</evidence>
<sequence>MAWIHLEELTIFLTVFVVITIIYRTNYFLSAEQREFWNEISALFDTKLNYIPLTFMLGFFVTIIVGRWNQIFSNMGWIEKLLDELRNVLYWLPVTWLFDTKLDYIPLTFMLGFFVTIIVGRWNQIFSNMGWIENTALLTATYLRGNDEKSRMMRRNVIRYMVLAQVLIYRDISMQVRRRLPTLDTVVASGFMTEAERDKYVAYNNKYTKVFLPIQWCYSVVYEARVSGKLSCDLMMNEIIKNVSEFRQSLAKLCNFDWVPIPLVYPQVVFLAVRSYFVLCLIARQSVLIHGETPKESSSVFTIIPLLMTSLQFVFYVGWMKVAESLMNPLGEDDDDFECNYLLDRNLSLGLSIVDECYNDLPLQQRDIFWSAEAIEPLYSADTAVKPINPQIGSAAMYEPREDEVVMMPRIDGEDLDNISFDDQEARLLPRGVSVVSVNRHLGSRSSLSSRKGLVDSIRKQFSRDGRKTARPNRLDASQMSLNNDKKNTVELAGESSLDILGDLADEAARNSMPLTPNGELSPISPQPRSPVNEALTSVPEEDEDSQRTRNSVDLQRWKEEQSGKREEK</sequence>
<keyword evidence="6" id="KW-0406">Ion transport</keyword>
<feature type="region of interest" description="Disordered" evidence="7">
    <location>
        <begin position="510"/>
        <end position="569"/>
    </location>
</feature>
<feature type="transmembrane region" description="Helical" evidence="6">
    <location>
        <begin position="49"/>
        <end position="69"/>
    </location>
</feature>
<dbReference type="InterPro" id="IPR000615">
    <property type="entry name" value="Bestrophin"/>
</dbReference>
<comment type="function">
    <text evidence="6">Forms chloride channels.</text>
</comment>
<dbReference type="GO" id="GO:0034707">
    <property type="term" value="C:chloride channel complex"/>
    <property type="evidence" value="ECO:0007669"/>
    <property type="project" value="UniProtKB-KW"/>
</dbReference>
<gene>
    <name evidence="8" type="ORF">HPLM_LOCUS18103</name>
</gene>
<dbReference type="InterPro" id="IPR021134">
    <property type="entry name" value="Bestrophin-like"/>
</dbReference>